<accession>A0A955L283</accession>
<dbReference type="Proteomes" id="UP000775877">
    <property type="component" value="Unassembled WGS sequence"/>
</dbReference>
<gene>
    <name evidence="1" type="ORF">KC678_04490</name>
</gene>
<organism evidence="1 2">
    <name type="scientific">Candidatus Dojkabacteria bacterium</name>
    <dbReference type="NCBI Taxonomy" id="2099670"/>
    <lineage>
        <taxon>Bacteria</taxon>
        <taxon>Candidatus Dojkabacteria</taxon>
    </lineage>
</organism>
<name>A0A955L283_9BACT</name>
<reference evidence="1" key="1">
    <citation type="submission" date="2020-04" db="EMBL/GenBank/DDBJ databases">
        <authorList>
            <person name="Zhang T."/>
        </authorList>
    </citation>
    <scope>NUCLEOTIDE SEQUENCE</scope>
    <source>
        <strain evidence="1">HKST-UBA13</strain>
    </source>
</reference>
<proteinExistence type="predicted"/>
<evidence type="ECO:0000313" key="1">
    <source>
        <dbReference type="EMBL" id="MCA9381498.1"/>
    </source>
</evidence>
<comment type="caution">
    <text evidence="1">The sequence shown here is derived from an EMBL/GenBank/DDBJ whole genome shotgun (WGS) entry which is preliminary data.</text>
</comment>
<dbReference type="AlphaFoldDB" id="A0A955L283"/>
<dbReference type="EMBL" id="JAGQLJ010000115">
    <property type="protein sequence ID" value="MCA9381498.1"/>
    <property type="molecule type" value="Genomic_DNA"/>
</dbReference>
<evidence type="ECO:0000313" key="2">
    <source>
        <dbReference type="Proteomes" id="UP000775877"/>
    </source>
</evidence>
<sequence length="64" mass="7099">MILIVLHNMTRVAKGLKPVSGPAALKEIMKSLFTKVEDTVSGKVNLRKKKDGIEDAEFSEIEED</sequence>
<reference evidence="1" key="2">
    <citation type="journal article" date="2021" name="Microbiome">
        <title>Successional dynamics and alternative stable states in a saline activated sludge microbial community over 9 years.</title>
        <authorList>
            <person name="Wang Y."/>
            <person name="Ye J."/>
            <person name="Ju F."/>
            <person name="Liu L."/>
            <person name="Boyd J.A."/>
            <person name="Deng Y."/>
            <person name="Parks D.H."/>
            <person name="Jiang X."/>
            <person name="Yin X."/>
            <person name="Woodcroft B.J."/>
            <person name="Tyson G.W."/>
            <person name="Hugenholtz P."/>
            <person name="Polz M.F."/>
            <person name="Zhang T."/>
        </authorList>
    </citation>
    <scope>NUCLEOTIDE SEQUENCE</scope>
    <source>
        <strain evidence="1">HKST-UBA13</strain>
    </source>
</reference>
<protein>
    <submittedName>
        <fullName evidence="1">Uncharacterized protein</fullName>
    </submittedName>
</protein>